<dbReference type="EMBL" id="VUKA01000034">
    <property type="protein sequence ID" value="KAA2211336.1"/>
    <property type="molecule type" value="Genomic_DNA"/>
</dbReference>
<dbReference type="OrthoDB" id="9805115at2"/>
<evidence type="ECO:0000313" key="5">
    <source>
        <dbReference type="Proteomes" id="UP000322110"/>
    </source>
</evidence>
<sequence length="625" mass="70081">MTRDELLEKLQSIEWGDVEFKEAAFAVPKDAFSTVSAFANTSGGYLVFGVKETRGSFSVTGVIEADKVQNDFLGQMHDLNKVSVRLPVRPYLHNLPEGTVLAFWIPEAERRAKPVYIDRDPRKAFIRRGSRDDTCNGDELLRFIRDGAAERFDAEPLDLDIAQCFDAASLRWYRARFSASNPGKGEADDDVAFLRRWGFLVERAGALLPTRAAILTLGADGYFRQILPRMAVDLQLYRSRVDDYSPSVRWADRVTCEENLIQTWQSIVGFYFRHSERPFSVDAATLRRDDDPADYVSFREAAINLLIHQDFSDHTRLPVIRLFRNQTEFFNPGDAFSPKEKLLDPGDKEVRNPSVVNAFRRIGLSDQGGTGIGAIFSGWRSLGYLPPEIDNDKADKTFRLTMRKEKLITEEQLLAQASLGAILSEHEAAVFAYLTHRGQIDLTDVKALTGLTTAVARGVVERLVAQVLVEPLDTGGTHFTLPVHLRSRYGPAPADVEPENQGGAGGDTAGRSATEQGTEQADRSQPHLVRSLDRLTEGQWRVVEHADVPRSLADLMARVGYKQRPHFVAQYLEPLLQARVLRMTVPDRPRSPNQQYVLTAAGIKLRAMRADRQPMARPTDEADNE</sequence>
<keyword evidence="5" id="KW-1185">Reference proteome</keyword>
<comment type="caution">
    <text evidence="4">The sequence shown here is derived from an EMBL/GenBank/DDBJ whole genome shotgun (WGS) entry which is preliminary data.</text>
</comment>
<dbReference type="InterPro" id="IPR038461">
    <property type="entry name" value="Schlafen_AlbA_2_dom_sf"/>
</dbReference>
<dbReference type="Pfam" id="PF04326">
    <property type="entry name" value="SLFN_AlbA_2"/>
    <property type="match status" value="1"/>
</dbReference>
<proteinExistence type="predicted"/>
<gene>
    <name evidence="4" type="ORF">F0Q34_20615</name>
</gene>
<dbReference type="PANTHER" id="PTHR30595">
    <property type="entry name" value="GLPR-RELATED TRANSCRIPTIONAL REPRESSOR"/>
    <property type="match status" value="1"/>
</dbReference>
<reference evidence="4 5" key="1">
    <citation type="journal article" date="2015" name="Int. J. Syst. Evol. Microbiol.">
        <title>Roseomonas oryzae sp. nov., isolated from paddy rhizosphere soil.</title>
        <authorList>
            <person name="Ramaprasad E.V."/>
            <person name="Sasikala Ch."/>
            <person name="Ramana Ch.V."/>
        </authorList>
    </citation>
    <scope>NUCLEOTIDE SEQUENCE [LARGE SCALE GENOMIC DNA]</scope>
    <source>
        <strain evidence="4 5">KCTC 42542</strain>
    </source>
</reference>
<dbReference type="Proteomes" id="UP000322110">
    <property type="component" value="Unassembled WGS sequence"/>
</dbReference>
<dbReference type="Pfam" id="PF13749">
    <property type="entry name" value="HATPase_c_4"/>
    <property type="match status" value="1"/>
</dbReference>
<evidence type="ECO:0000259" key="3">
    <source>
        <dbReference type="Pfam" id="PF21247"/>
    </source>
</evidence>
<evidence type="ECO:0000256" key="1">
    <source>
        <dbReference type="SAM" id="MobiDB-lite"/>
    </source>
</evidence>
<organism evidence="4 5">
    <name type="scientific">Teichococcus oryzae</name>
    <dbReference type="NCBI Taxonomy" id="1608942"/>
    <lineage>
        <taxon>Bacteria</taxon>
        <taxon>Pseudomonadati</taxon>
        <taxon>Pseudomonadota</taxon>
        <taxon>Alphaproteobacteria</taxon>
        <taxon>Acetobacterales</taxon>
        <taxon>Roseomonadaceae</taxon>
        <taxon>Roseomonas</taxon>
    </lineage>
</organism>
<protein>
    <submittedName>
        <fullName evidence="4">AAA family ATPase</fullName>
    </submittedName>
</protein>
<dbReference type="RefSeq" id="WP_149814262.1">
    <property type="nucleotide sequence ID" value="NZ_VUKA01000034.1"/>
</dbReference>
<accession>A0A5B2T9P4</accession>
<name>A0A5B2T9P4_9PROT</name>
<evidence type="ECO:0000259" key="2">
    <source>
        <dbReference type="Pfam" id="PF04326"/>
    </source>
</evidence>
<dbReference type="InterPro" id="IPR007421">
    <property type="entry name" value="Schlafen_AlbA_2_dom"/>
</dbReference>
<feature type="domain" description="Filamentation induced by cAMP protein Fic-like C-terminal" evidence="3">
    <location>
        <begin position="551"/>
        <end position="599"/>
    </location>
</feature>
<dbReference type="InterPro" id="IPR038475">
    <property type="entry name" value="RecG_C_sf"/>
</dbReference>
<dbReference type="PANTHER" id="PTHR30595:SF6">
    <property type="entry name" value="SCHLAFEN ALBA-2 DOMAIN-CONTAINING PROTEIN"/>
    <property type="match status" value="1"/>
</dbReference>
<feature type="region of interest" description="Disordered" evidence="1">
    <location>
        <begin position="490"/>
        <end position="528"/>
    </location>
</feature>
<dbReference type="Gene3D" id="3.30.950.30">
    <property type="entry name" value="Schlafen, AAA domain"/>
    <property type="match status" value="1"/>
</dbReference>
<dbReference type="Gene3D" id="3.30.565.60">
    <property type="match status" value="1"/>
</dbReference>
<dbReference type="AlphaFoldDB" id="A0A5B2T9P4"/>
<dbReference type="InterPro" id="IPR049514">
    <property type="entry name" value="Fic-like_C"/>
</dbReference>
<feature type="domain" description="Schlafen AlbA-2" evidence="2">
    <location>
        <begin position="14"/>
        <end position="135"/>
    </location>
</feature>
<evidence type="ECO:0000313" key="4">
    <source>
        <dbReference type="EMBL" id="KAA2211336.1"/>
    </source>
</evidence>
<dbReference type="Pfam" id="PF21247">
    <property type="entry name" value="Fic-like_C"/>
    <property type="match status" value="1"/>
</dbReference>